<dbReference type="AlphaFoldDB" id="A0AAX4PC28"/>
<evidence type="ECO:0000259" key="4">
    <source>
        <dbReference type="Pfam" id="PF01494"/>
    </source>
</evidence>
<accession>A0AAX4PC28</accession>
<dbReference type="GO" id="GO:0071949">
    <property type="term" value="F:FAD binding"/>
    <property type="evidence" value="ECO:0007669"/>
    <property type="project" value="InterPro"/>
</dbReference>
<evidence type="ECO:0000313" key="5">
    <source>
        <dbReference type="EMBL" id="WZN63626.1"/>
    </source>
</evidence>
<organism evidence="5 6">
    <name type="scientific">Chloropicon roscoffensis</name>
    <dbReference type="NCBI Taxonomy" id="1461544"/>
    <lineage>
        <taxon>Eukaryota</taxon>
        <taxon>Viridiplantae</taxon>
        <taxon>Chlorophyta</taxon>
        <taxon>Chloropicophyceae</taxon>
        <taxon>Chloropicales</taxon>
        <taxon>Chloropicaceae</taxon>
        <taxon>Chloropicon</taxon>
    </lineage>
</organism>
<dbReference type="InterPro" id="IPR002938">
    <property type="entry name" value="FAD-bd"/>
</dbReference>
<dbReference type="EMBL" id="CP151508">
    <property type="protein sequence ID" value="WZN63626.1"/>
    <property type="molecule type" value="Genomic_DNA"/>
</dbReference>
<evidence type="ECO:0000313" key="6">
    <source>
        <dbReference type="Proteomes" id="UP001472866"/>
    </source>
</evidence>
<sequence>MAHMVVARVSSAPCKASGSRRSAVRAQSKAQQEADLRQTVAIVGAGIAGLASAVSLERQGFQCLVLERSETRREGGTAIALWKNAWRALDYLGVGDELRNGNHPELDSVELCAAEGGILKRFSFDECNGGPHEFRGVFRGELLRALESKLEQTEIRYGVGVERVTTTETGTGGVVLRTEGGEEMRCLAAVGSNGASSGLCGLPPTNYAGYRAIRGVANFEGEMPLPSSTVRQVLGRGMRAGMYPISDREVYWFVCFNGAEGDGPPMERALEAFRSWGHGVREVIEATAVEDMVASSIRDRWQSPLAPVGRGNLTLAGDALHPMTPNLGQGGCCALEDAVVLGRRLGGAAGGEGMAAALRSYEAERLRRTLKLTVRAGVMGSLLQIDNPLVTAARDAVVSRAFDPSSFLDHTSYDCREA</sequence>
<keyword evidence="6" id="KW-1185">Reference proteome</keyword>
<feature type="domain" description="FAD-binding" evidence="4">
    <location>
        <begin position="39"/>
        <end position="373"/>
    </location>
</feature>
<keyword evidence="2 5" id="KW-0503">Monooxygenase</keyword>
<keyword evidence="1" id="KW-0560">Oxidoreductase</keyword>
<name>A0AAX4PC28_9CHLO</name>
<dbReference type="Gene3D" id="3.50.50.60">
    <property type="entry name" value="FAD/NAD(P)-binding domain"/>
    <property type="match status" value="1"/>
</dbReference>
<dbReference type="PANTHER" id="PTHR45934:SF9">
    <property type="entry name" value="FAD_NAD(P)-BINDING OXIDOREDUCTASE FAMILY PROTEIN"/>
    <property type="match status" value="1"/>
</dbReference>
<comment type="similarity">
    <text evidence="3">Belongs to the 3-hydroxybenzoate 6-hydroxylase family.</text>
</comment>
<dbReference type="Proteomes" id="UP001472866">
    <property type="component" value="Chromosome 08"/>
</dbReference>
<evidence type="ECO:0000256" key="1">
    <source>
        <dbReference type="ARBA" id="ARBA00023002"/>
    </source>
</evidence>
<proteinExistence type="inferred from homology"/>
<protein>
    <submittedName>
        <fullName evidence="5">Monooxygenase</fullName>
    </submittedName>
</protein>
<dbReference type="PRINTS" id="PR00420">
    <property type="entry name" value="RNGMNOXGNASE"/>
</dbReference>
<evidence type="ECO:0000256" key="2">
    <source>
        <dbReference type="ARBA" id="ARBA00023033"/>
    </source>
</evidence>
<dbReference type="SUPFAM" id="SSF51905">
    <property type="entry name" value="FAD/NAD(P)-binding domain"/>
    <property type="match status" value="1"/>
</dbReference>
<dbReference type="InterPro" id="IPR044560">
    <property type="entry name" value="MOase"/>
</dbReference>
<dbReference type="GO" id="GO:0004497">
    <property type="term" value="F:monooxygenase activity"/>
    <property type="evidence" value="ECO:0007669"/>
    <property type="project" value="UniProtKB-KW"/>
</dbReference>
<dbReference type="InterPro" id="IPR036188">
    <property type="entry name" value="FAD/NAD-bd_sf"/>
</dbReference>
<dbReference type="PANTHER" id="PTHR45934">
    <property type="entry name" value="FAD/NAD(P)-BINDING OXIDOREDUCTASE FAMILY PROTEIN"/>
    <property type="match status" value="1"/>
</dbReference>
<dbReference type="Pfam" id="PF01494">
    <property type="entry name" value="FAD_binding_3"/>
    <property type="match status" value="1"/>
</dbReference>
<reference evidence="5 6" key="1">
    <citation type="submission" date="2024-03" db="EMBL/GenBank/DDBJ databases">
        <title>Complete genome sequence of the green alga Chloropicon roscoffensis RCC1871.</title>
        <authorList>
            <person name="Lemieux C."/>
            <person name="Pombert J.-F."/>
            <person name="Otis C."/>
            <person name="Turmel M."/>
        </authorList>
    </citation>
    <scope>NUCLEOTIDE SEQUENCE [LARGE SCALE GENOMIC DNA]</scope>
    <source>
        <strain evidence="5 6">RCC1871</strain>
    </source>
</reference>
<evidence type="ECO:0000256" key="3">
    <source>
        <dbReference type="ARBA" id="ARBA00024018"/>
    </source>
</evidence>
<gene>
    <name evidence="5" type="ORF">HKI87_08g51750</name>
</gene>